<dbReference type="SUPFAM" id="SSF51316">
    <property type="entry name" value="Mss4-like"/>
    <property type="match status" value="1"/>
</dbReference>
<keyword evidence="8 12" id="KW-0812">Transmembrane</keyword>
<feature type="transmembrane region" description="Helical" evidence="12">
    <location>
        <begin position="194"/>
        <end position="219"/>
    </location>
</feature>
<dbReference type="AlphaFoldDB" id="A0A0E4BNP2"/>
<dbReference type="GO" id="GO:0008168">
    <property type="term" value="F:methyltransferase activity"/>
    <property type="evidence" value="ECO:0007669"/>
    <property type="project" value="UniProtKB-KW"/>
</dbReference>
<accession>A0A0E4BNP2</accession>
<dbReference type="GO" id="GO:0016020">
    <property type="term" value="C:membrane"/>
    <property type="evidence" value="ECO:0007669"/>
    <property type="project" value="UniProtKB-SubCell"/>
</dbReference>
<feature type="transmembrane region" description="Helical" evidence="12">
    <location>
        <begin position="153"/>
        <end position="174"/>
    </location>
</feature>
<sequence>MFSKQNRTFLSSQAKIKVVSGENQPSAKAMERPIRHGAKTKQCRCLGTTELSMSQIDHQVHSIGPEVTGSRIFKFIAFLYGIAAYLVFFVTILYAIGFVMGLVVPKTIDTGTDTSTAEAVIINLLLMALFAVQHSVMARQRFKTWWTQFVSKPIVRSTYVLFASLSLLLLFWQWRPLPTVIWEVEDPDLAVTLVTVSFAGWVLVFTSTFIINHFELFGLHQVTNHLVGKEATPPRFKTPLLYKFVRHPIYLGFIVAFWAAPVMTAGHLLFAAVTTIYIFVGIALEERDLIDLDAVRITEGAQHVETFAKTPLSQRKYCRKCGGHLMTNHPPLGLTDVFTATIPTLAFTPGVHVNYAETVLPMRDGLPKLKDFPAEFGGSGEMMQE</sequence>
<evidence type="ECO:0000256" key="12">
    <source>
        <dbReference type="SAM" id="Phobius"/>
    </source>
</evidence>
<keyword evidence="7" id="KW-0949">S-adenosyl-L-methionine</keyword>
<organism evidence="14 15">
    <name type="scientific">Bradyrhizobium diazoefficiens</name>
    <dbReference type="NCBI Taxonomy" id="1355477"/>
    <lineage>
        <taxon>Bacteria</taxon>
        <taxon>Pseudomonadati</taxon>
        <taxon>Pseudomonadota</taxon>
        <taxon>Alphaproteobacteria</taxon>
        <taxon>Hyphomicrobiales</taxon>
        <taxon>Nitrobacteraceae</taxon>
        <taxon>Bradyrhizobium</taxon>
    </lineage>
</organism>
<comment type="catalytic activity">
    <reaction evidence="11">
        <text>methanethiol + S-adenosyl-L-methionine = dimethyl sulfide + S-adenosyl-L-homocysteine + H(+)</text>
        <dbReference type="Rhea" id="RHEA:50428"/>
        <dbReference type="ChEBI" id="CHEBI:15378"/>
        <dbReference type="ChEBI" id="CHEBI:16007"/>
        <dbReference type="ChEBI" id="CHEBI:17437"/>
        <dbReference type="ChEBI" id="CHEBI:57856"/>
        <dbReference type="ChEBI" id="CHEBI:59789"/>
        <dbReference type="EC" id="2.1.1.334"/>
    </reaction>
</comment>
<evidence type="ECO:0000256" key="10">
    <source>
        <dbReference type="ARBA" id="ARBA00023136"/>
    </source>
</evidence>
<evidence type="ECO:0000313" key="14">
    <source>
        <dbReference type="EMBL" id="BAR56336.1"/>
    </source>
</evidence>
<keyword evidence="10 12" id="KW-0472">Membrane</keyword>
<evidence type="ECO:0000256" key="6">
    <source>
        <dbReference type="ARBA" id="ARBA00022679"/>
    </source>
</evidence>
<feature type="transmembrane region" description="Helical" evidence="12">
    <location>
        <begin position="78"/>
        <end position="103"/>
    </location>
</feature>
<dbReference type="NCBIfam" id="NF045656">
    <property type="entry name" value="MeththiolMtaseMddA"/>
    <property type="match status" value="1"/>
</dbReference>
<dbReference type="GO" id="GO:0032259">
    <property type="term" value="P:methylation"/>
    <property type="evidence" value="ECO:0007669"/>
    <property type="project" value="UniProtKB-KW"/>
</dbReference>
<dbReference type="InterPro" id="IPR033580">
    <property type="entry name" value="Nurim-like"/>
</dbReference>
<dbReference type="InterPro" id="IPR011057">
    <property type="entry name" value="Mss4-like_sf"/>
</dbReference>
<evidence type="ECO:0000256" key="7">
    <source>
        <dbReference type="ARBA" id="ARBA00022691"/>
    </source>
</evidence>
<evidence type="ECO:0000256" key="9">
    <source>
        <dbReference type="ARBA" id="ARBA00022989"/>
    </source>
</evidence>
<evidence type="ECO:0000256" key="11">
    <source>
        <dbReference type="ARBA" id="ARBA00048134"/>
    </source>
</evidence>
<dbReference type="Gene3D" id="1.20.120.1630">
    <property type="match status" value="1"/>
</dbReference>
<evidence type="ECO:0000259" key="13">
    <source>
        <dbReference type="Pfam" id="PF07298"/>
    </source>
</evidence>
<dbReference type="InterPro" id="IPR054700">
    <property type="entry name" value="MddA"/>
</dbReference>
<dbReference type="InterPro" id="IPR009915">
    <property type="entry name" value="NnrU_dom"/>
</dbReference>
<name>A0A0E4BNP2_9BRAD</name>
<dbReference type="PANTHER" id="PTHR31040">
    <property type="entry name" value="NURIM"/>
    <property type="match status" value="1"/>
</dbReference>
<evidence type="ECO:0000256" key="2">
    <source>
        <dbReference type="ARBA" id="ARBA00004141"/>
    </source>
</evidence>
<keyword evidence="9 12" id="KW-1133">Transmembrane helix</keyword>
<dbReference type="EC" id="2.1.1.334" evidence="4"/>
<evidence type="ECO:0000256" key="1">
    <source>
        <dbReference type="ARBA" id="ARBA00002096"/>
    </source>
</evidence>
<dbReference type="Proteomes" id="UP000063308">
    <property type="component" value="Chromosome"/>
</dbReference>
<evidence type="ECO:0000256" key="5">
    <source>
        <dbReference type="ARBA" id="ARBA00022603"/>
    </source>
</evidence>
<proteinExistence type="inferred from homology"/>
<evidence type="ECO:0000256" key="4">
    <source>
        <dbReference type="ARBA" id="ARBA00012149"/>
    </source>
</evidence>
<comment type="function">
    <text evidence="1">Catalyzes the methylation of methanethiol (MeSH) to yield dimethylsulphide (DMS).</text>
</comment>
<evidence type="ECO:0000256" key="8">
    <source>
        <dbReference type="ARBA" id="ARBA00022692"/>
    </source>
</evidence>
<dbReference type="PANTHER" id="PTHR31040:SF1">
    <property type="entry name" value="NURIM"/>
    <property type="match status" value="1"/>
</dbReference>
<evidence type="ECO:0000313" key="15">
    <source>
        <dbReference type="Proteomes" id="UP000063308"/>
    </source>
</evidence>
<evidence type="ECO:0000256" key="3">
    <source>
        <dbReference type="ARBA" id="ARBA00010631"/>
    </source>
</evidence>
<feature type="transmembrane region" description="Helical" evidence="12">
    <location>
        <begin position="115"/>
        <end position="132"/>
    </location>
</feature>
<comment type="similarity">
    <text evidence="3">Belongs to the nurim family.</text>
</comment>
<keyword evidence="6" id="KW-0808">Transferase</keyword>
<keyword evidence="5" id="KW-0489">Methyltransferase</keyword>
<dbReference type="Pfam" id="PF07298">
    <property type="entry name" value="NnrU"/>
    <property type="match status" value="1"/>
</dbReference>
<protein>
    <recommendedName>
        <fullName evidence="4">methanethiol S-methyltransferase</fullName>
        <ecNumber evidence="4">2.1.1.334</ecNumber>
    </recommendedName>
</protein>
<feature type="domain" description="NnrU" evidence="13">
    <location>
        <begin position="124"/>
        <end position="271"/>
    </location>
</feature>
<comment type="subcellular location">
    <subcellularLocation>
        <location evidence="2">Membrane</location>
        <topology evidence="2">Multi-pass membrane protein</topology>
    </subcellularLocation>
</comment>
<dbReference type="EMBL" id="AP014685">
    <property type="protein sequence ID" value="BAR56336.1"/>
    <property type="molecule type" value="Genomic_DNA"/>
</dbReference>
<gene>
    <name evidence="14" type="ORF">NK6_3158</name>
</gene>
<reference evidence="14 15" key="1">
    <citation type="submission" date="2014-11" db="EMBL/GenBank/DDBJ databases">
        <title>Symbiosis island explosion on the genome of extra-slow-growing strains of soybean bradyrhizobia with massive insertion sequences.</title>
        <authorList>
            <person name="Iida T."/>
            <person name="Minamisawa K."/>
        </authorList>
    </citation>
    <scope>NUCLEOTIDE SEQUENCE [LARGE SCALE GENOMIC DNA]</scope>
    <source>
        <strain evidence="14 15">NK6</strain>
    </source>
</reference>